<comment type="caution">
    <text evidence="2">The sequence shown here is derived from an EMBL/GenBank/DDBJ whole genome shotgun (WGS) entry which is preliminary data.</text>
</comment>
<dbReference type="SMART" id="SM00530">
    <property type="entry name" value="HTH_XRE"/>
    <property type="match status" value="1"/>
</dbReference>
<dbReference type="SUPFAM" id="SSF47413">
    <property type="entry name" value="lambda repressor-like DNA-binding domains"/>
    <property type="match status" value="1"/>
</dbReference>
<gene>
    <name evidence="2" type="ORF">GF572_10035</name>
</gene>
<evidence type="ECO:0000313" key="2">
    <source>
        <dbReference type="EMBL" id="MRV78830.1"/>
    </source>
</evidence>
<sequence>MKFGELLDEYRNNLGLSINKLGELANVSPTYISRLQNNPEKKPSKKILFKILNALFIETANQEIKTTHLFSDFITNYLYDDKNEFSDYDINQVQKLLDEFFEYNNKWNNHKRKKLYSLSESIEKNRVIYQKNQQISFTNNKEDLQKHLYNKPIFDLDWYLKQNDFEILFPRELITNSNYEDIDYNVLTENDKKMILNLVHAYM</sequence>
<proteinExistence type="predicted"/>
<dbReference type="AlphaFoldDB" id="A0A6A8G0T1"/>
<dbReference type="Gene3D" id="1.10.260.40">
    <property type="entry name" value="lambda repressor-like DNA-binding domains"/>
    <property type="match status" value="1"/>
</dbReference>
<dbReference type="GO" id="GO:0003677">
    <property type="term" value="F:DNA binding"/>
    <property type="evidence" value="ECO:0007669"/>
    <property type="project" value="InterPro"/>
</dbReference>
<organism evidence="2">
    <name type="scientific">Staphylococcus aureus</name>
    <dbReference type="NCBI Taxonomy" id="1280"/>
    <lineage>
        <taxon>Bacteria</taxon>
        <taxon>Bacillati</taxon>
        <taxon>Bacillota</taxon>
        <taxon>Bacilli</taxon>
        <taxon>Bacillales</taxon>
        <taxon>Staphylococcaceae</taxon>
        <taxon>Staphylococcus</taxon>
    </lineage>
</organism>
<dbReference type="PROSITE" id="PS50943">
    <property type="entry name" value="HTH_CROC1"/>
    <property type="match status" value="1"/>
</dbReference>
<dbReference type="CDD" id="cd00093">
    <property type="entry name" value="HTH_XRE"/>
    <property type="match status" value="1"/>
</dbReference>
<dbReference type="InterPro" id="IPR010982">
    <property type="entry name" value="Lambda_DNA-bd_dom_sf"/>
</dbReference>
<feature type="non-terminal residue" evidence="2">
    <location>
        <position position="203"/>
    </location>
</feature>
<feature type="domain" description="HTH cro/C1-type" evidence="1">
    <location>
        <begin position="7"/>
        <end position="62"/>
    </location>
</feature>
<protein>
    <submittedName>
        <fullName evidence="2">Helix-turn-helix domain-containing protein</fullName>
    </submittedName>
</protein>
<dbReference type="InterPro" id="IPR001387">
    <property type="entry name" value="Cro/C1-type_HTH"/>
</dbReference>
<accession>A0A6A8G0T1</accession>
<evidence type="ECO:0000259" key="1">
    <source>
        <dbReference type="PROSITE" id="PS50943"/>
    </source>
</evidence>
<reference evidence="2" key="1">
    <citation type="journal article" date="2018" name="Open Forum Infect. Dis.">
        <title>The Cefazolin Inoculum Effect Is Associated With Increased Mortality in Methicillin-Susceptible Staphylococcus aureus Bacteremia.</title>
        <authorList>
            <person name="Miller W.R."/>
            <person name="Seas C."/>
            <person name="Carvajal L.P."/>
            <person name="Diaz L."/>
            <person name="Echeverri A.M."/>
            <person name="Ferro C."/>
            <person name="Rios R."/>
            <person name="Porras P."/>
            <person name="Luna C."/>
            <person name="Gotuzzo E."/>
            <person name="Munita J.M."/>
            <person name="Nannini E."/>
            <person name="Carcamo C."/>
            <person name="Reyes J."/>
            <person name="Arias C.A."/>
        </authorList>
    </citation>
    <scope>NUCLEOTIDE SEQUENCE</scope>
    <source>
        <strain evidence="2">UA917</strain>
    </source>
</reference>
<name>A0A6A8G0T1_STAAU</name>
<dbReference type="Pfam" id="PF01381">
    <property type="entry name" value="HTH_3"/>
    <property type="match status" value="1"/>
</dbReference>
<dbReference type="RefSeq" id="WP_154275497.1">
    <property type="nucleotide sequence ID" value="NZ_WKIA01000119.1"/>
</dbReference>
<dbReference type="EMBL" id="WKIA01000119">
    <property type="protein sequence ID" value="MRV78830.1"/>
    <property type="molecule type" value="Genomic_DNA"/>
</dbReference>